<evidence type="ECO:0000259" key="4">
    <source>
        <dbReference type="PROSITE" id="PS50893"/>
    </source>
</evidence>
<dbReference type="PANTHER" id="PTHR43423">
    <property type="entry name" value="ABC TRANSPORTER I FAMILY MEMBER 17"/>
    <property type="match status" value="1"/>
</dbReference>
<evidence type="ECO:0000313" key="6">
    <source>
        <dbReference type="Proteomes" id="UP000053557"/>
    </source>
</evidence>
<evidence type="ECO:0000256" key="3">
    <source>
        <dbReference type="ARBA" id="ARBA00022840"/>
    </source>
</evidence>
<dbReference type="GO" id="GO:0035435">
    <property type="term" value="P:phosphate ion transmembrane transport"/>
    <property type="evidence" value="ECO:0007669"/>
    <property type="project" value="InterPro"/>
</dbReference>
<keyword evidence="2" id="KW-0547">Nucleotide-binding</keyword>
<dbReference type="GO" id="GO:0005524">
    <property type="term" value="F:ATP binding"/>
    <property type="evidence" value="ECO:0007669"/>
    <property type="project" value="UniProtKB-KW"/>
</dbReference>
<name>A0A101XTJ5_9BACL</name>
<dbReference type="InterPro" id="IPR017871">
    <property type="entry name" value="ABC_transporter-like_CS"/>
</dbReference>
<organism evidence="5 6">
    <name type="scientific">Ferroacidibacillus organovorans</name>
    <dbReference type="NCBI Taxonomy" id="1765683"/>
    <lineage>
        <taxon>Bacteria</taxon>
        <taxon>Bacillati</taxon>
        <taxon>Bacillota</taxon>
        <taxon>Bacilli</taxon>
        <taxon>Bacillales</taxon>
        <taxon>Alicyclobacillaceae</taxon>
        <taxon>Ferroacidibacillus</taxon>
    </lineage>
</organism>
<evidence type="ECO:0000256" key="2">
    <source>
        <dbReference type="ARBA" id="ARBA00022741"/>
    </source>
</evidence>
<sequence length="246" mass="27649">MIHVDRLTAFYGSKRVLNEVTLKIPSNQITALIGPSGCGKTTLLRTLNRMSYATPGFRHEGTVQILGQDVRSLKDVETFRKSVGMLFQRPNPFPMSILDNVTLALRLFGIPKKRRNEIAEEMLDEVGLLHEIKDRLHQSPSSLSGGQQQRLCLARALAVEPKILLLDEPASALDPKSTRLLESLFVRLAERMTLVLVTHNLAQAKRVAHHTAFMEAGELIEWGDTMELFTAPKDERTKVYVEEHVS</sequence>
<dbReference type="PANTHER" id="PTHR43423:SF1">
    <property type="entry name" value="ABC TRANSPORTER I FAMILY MEMBER 17"/>
    <property type="match status" value="1"/>
</dbReference>
<dbReference type="InterPro" id="IPR003593">
    <property type="entry name" value="AAA+_ATPase"/>
</dbReference>
<dbReference type="CDD" id="cd03260">
    <property type="entry name" value="ABC_PstB_phosphate_transporter"/>
    <property type="match status" value="1"/>
</dbReference>
<gene>
    <name evidence="5" type="primary">pstB</name>
    <name evidence="5" type="ORF">ATW55_12350</name>
</gene>
<dbReference type="PROSITE" id="PS50893">
    <property type="entry name" value="ABC_TRANSPORTER_2"/>
    <property type="match status" value="1"/>
</dbReference>
<protein>
    <submittedName>
        <fullName evidence="5">Phosphate ABC transporter ATP-binding protein</fullName>
    </submittedName>
</protein>
<dbReference type="GO" id="GO:0005315">
    <property type="term" value="F:phosphate transmembrane transporter activity"/>
    <property type="evidence" value="ECO:0007669"/>
    <property type="project" value="InterPro"/>
</dbReference>
<dbReference type="SUPFAM" id="SSF52540">
    <property type="entry name" value="P-loop containing nucleoside triphosphate hydrolases"/>
    <property type="match status" value="1"/>
</dbReference>
<proteinExistence type="predicted"/>
<dbReference type="PROSITE" id="PS00211">
    <property type="entry name" value="ABC_TRANSPORTER_1"/>
    <property type="match status" value="1"/>
</dbReference>
<evidence type="ECO:0000313" key="5">
    <source>
        <dbReference type="EMBL" id="KUO97196.1"/>
    </source>
</evidence>
<keyword evidence="1" id="KW-0813">Transport</keyword>
<keyword evidence="3 5" id="KW-0067">ATP-binding</keyword>
<feature type="domain" description="ABC transporter" evidence="4">
    <location>
        <begin position="2"/>
        <end position="241"/>
    </location>
</feature>
<dbReference type="Proteomes" id="UP000053557">
    <property type="component" value="Unassembled WGS sequence"/>
</dbReference>
<dbReference type="SMART" id="SM00382">
    <property type="entry name" value="AAA"/>
    <property type="match status" value="1"/>
</dbReference>
<dbReference type="AlphaFoldDB" id="A0A101XTJ5"/>
<dbReference type="InterPro" id="IPR027417">
    <property type="entry name" value="P-loop_NTPase"/>
</dbReference>
<comment type="caution">
    <text evidence="5">The sequence shown here is derived from an EMBL/GenBank/DDBJ whole genome shotgun (WGS) entry which is preliminary data.</text>
</comment>
<dbReference type="GO" id="GO:0016887">
    <property type="term" value="F:ATP hydrolysis activity"/>
    <property type="evidence" value="ECO:0007669"/>
    <property type="project" value="InterPro"/>
</dbReference>
<dbReference type="Gene3D" id="3.40.50.300">
    <property type="entry name" value="P-loop containing nucleotide triphosphate hydrolases"/>
    <property type="match status" value="1"/>
</dbReference>
<evidence type="ECO:0000256" key="1">
    <source>
        <dbReference type="ARBA" id="ARBA00022448"/>
    </source>
</evidence>
<keyword evidence="6" id="KW-1185">Reference proteome</keyword>
<accession>A0A101XTJ5</accession>
<dbReference type="InterPro" id="IPR003439">
    <property type="entry name" value="ABC_transporter-like_ATP-bd"/>
</dbReference>
<dbReference type="GO" id="GO:0016020">
    <property type="term" value="C:membrane"/>
    <property type="evidence" value="ECO:0007669"/>
    <property type="project" value="InterPro"/>
</dbReference>
<reference evidence="5 6" key="1">
    <citation type="submission" date="2015-12" db="EMBL/GenBank/DDBJ databases">
        <title>Draft genome sequence of Acidibacillus ferrooxidans ITV001, isolated from a chalcopyrite acid mine drainage site in Brazil.</title>
        <authorList>
            <person name="Dall'Agnol H."/>
            <person name="Nancucheo I."/>
            <person name="Johnson B."/>
            <person name="Oliveira R."/>
            <person name="Leite L."/>
            <person name="Pylro V."/>
            <person name="Nunes G.L."/>
            <person name="Tzotzos G."/>
            <person name="Fernandes G.R."/>
            <person name="Dutra J."/>
            <person name="Orellana S.C."/>
            <person name="Oliveira G."/>
        </authorList>
    </citation>
    <scope>NUCLEOTIDE SEQUENCE [LARGE SCALE GENOMIC DNA]</scope>
    <source>
        <strain evidence="6">ITV01</strain>
    </source>
</reference>
<dbReference type="Pfam" id="PF00005">
    <property type="entry name" value="ABC_tran"/>
    <property type="match status" value="1"/>
</dbReference>
<dbReference type="InterPro" id="IPR005670">
    <property type="entry name" value="PstB-like"/>
</dbReference>
<dbReference type="EMBL" id="LPVJ01000006">
    <property type="protein sequence ID" value="KUO97196.1"/>
    <property type="molecule type" value="Genomic_DNA"/>
</dbReference>